<feature type="transmembrane region" description="Helical" evidence="1">
    <location>
        <begin position="34"/>
        <end position="57"/>
    </location>
</feature>
<name>A0A182XLZ1_ANOQN</name>
<organism evidence="2 3">
    <name type="scientific">Anopheles quadriannulatus</name>
    <name type="common">Mosquito</name>
    <dbReference type="NCBI Taxonomy" id="34691"/>
    <lineage>
        <taxon>Eukaryota</taxon>
        <taxon>Metazoa</taxon>
        <taxon>Ecdysozoa</taxon>
        <taxon>Arthropoda</taxon>
        <taxon>Hexapoda</taxon>
        <taxon>Insecta</taxon>
        <taxon>Pterygota</taxon>
        <taxon>Neoptera</taxon>
        <taxon>Endopterygota</taxon>
        <taxon>Diptera</taxon>
        <taxon>Nematocera</taxon>
        <taxon>Culicoidea</taxon>
        <taxon>Culicidae</taxon>
        <taxon>Anophelinae</taxon>
        <taxon>Anopheles</taxon>
    </lineage>
</organism>
<sequence>MNRILSNPYGQRNNNTATKTHIRKSMIGTRVHHGTVAMVFVIVILASIAIVVTQMMADQEAVSPIRQLPFERFVLRLRSSVSNIRVLEQSDRLYRHVHLQSNTSDFNVMYNIVCYPRLKQYLTFRATIEPPWNHVKMITDAIGRMKVLRELYLVNTDASNSVMKAIQICSDSLQLLSLKVAVPAVIKAPYLKTLVLELFHSNAETNMIE</sequence>
<dbReference type="VEuPathDB" id="VectorBase:AQUA010886"/>
<dbReference type="Proteomes" id="UP000076407">
    <property type="component" value="Unassembled WGS sequence"/>
</dbReference>
<dbReference type="AlphaFoldDB" id="A0A182XLZ1"/>
<keyword evidence="1" id="KW-1133">Transmembrane helix</keyword>
<evidence type="ECO:0000256" key="1">
    <source>
        <dbReference type="SAM" id="Phobius"/>
    </source>
</evidence>
<dbReference type="EnsemblMetazoa" id="AQUA010886-RA">
    <property type="protein sequence ID" value="AQUA010886-PA"/>
    <property type="gene ID" value="AQUA010886"/>
</dbReference>
<proteinExistence type="predicted"/>
<evidence type="ECO:0000313" key="2">
    <source>
        <dbReference type="EnsemblMetazoa" id="AQUA010886-PA"/>
    </source>
</evidence>
<protein>
    <submittedName>
        <fullName evidence="2">Uncharacterized protein</fullName>
    </submittedName>
</protein>
<keyword evidence="3" id="KW-1185">Reference proteome</keyword>
<accession>A0A182XLZ1</accession>
<evidence type="ECO:0000313" key="3">
    <source>
        <dbReference type="Proteomes" id="UP000076407"/>
    </source>
</evidence>
<reference evidence="2" key="1">
    <citation type="submission" date="2020-05" db="UniProtKB">
        <authorList>
            <consortium name="EnsemblMetazoa"/>
        </authorList>
    </citation>
    <scope>IDENTIFICATION</scope>
    <source>
        <strain evidence="2">SANGQUA</strain>
    </source>
</reference>
<keyword evidence="1" id="KW-0812">Transmembrane</keyword>
<keyword evidence="1" id="KW-0472">Membrane</keyword>